<evidence type="ECO:0000313" key="12">
    <source>
        <dbReference type="Proteomes" id="UP000034098"/>
    </source>
</evidence>
<evidence type="ECO:0000259" key="9">
    <source>
        <dbReference type="PROSITE" id="PS50110"/>
    </source>
</evidence>
<keyword evidence="3" id="KW-0902">Two-component regulatory system</keyword>
<dbReference type="InterPro" id="IPR036388">
    <property type="entry name" value="WH-like_DNA-bd_sf"/>
</dbReference>
<dbReference type="Pfam" id="PF00072">
    <property type="entry name" value="Response_reg"/>
    <property type="match status" value="1"/>
</dbReference>
<comment type="subcellular location">
    <subcellularLocation>
        <location evidence="1">Cytoplasm</location>
    </subcellularLocation>
</comment>
<dbReference type="Pfam" id="PF00486">
    <property type="entry name" value="Trans_reg_C"/>
    <property type="match status" value="1"/>
</dbReference>
<dbReference type="EMBL" id="JYJA01000029">
    <property type="protein sequence ID" value="KJL43775.1"/>
    <property type="molecule type" value="Genomic_DNA"/>
</dbReference>
<evidence type="ECO:0000313" key="11">
    <source>
        <dbReference type="EMBL" id="KJL43775.1"/>
    </source>
</evidence>
<dbReference type="RefSeq" id="WP_157005412.1">
    <property type="nucleotide sequence ID" value="NZ_JYJA01000029.1"/>
</dbReference>
<dbReference type="FunFam" id="3.40.50.2300:FF:000001">
    <property type="entry name" value="DNA-binding response regulator PhoB"/>
    <property type="match status" value="1"/>
</dbReference>
<comment type="caution">
    <text evidence="11">The sequence shown here is derived from an EMBL/GenBank/DDBJ whole genome shotgun (WGS) entry which is preliminary data.</text>
</comment>
<dbReference type="GO" id="GO:0032993">
    <property type="term" value="C:protein-DNA complex"/>
    <property type="evidence" value="ECO:0007669"/>
    <property type="project" value="TreeGrafter"/>
</dbReference>
<evidence type="ECO:0000259" key="10">
    <source>
        <dbReference type="PROSITE" id="PS51755"/>
    </source>
</evidence>
<dbReference type="GO" id="GO:0000976">
    <property type="term" value="F:transcription cis-regulatory region binding"/>
    <property type="evidence" value="ECO:0007669"/>
    <property type="project" value="TreeGrafter"/>
</dbReference>
<keyword evidence="6" id="KW-0804">Transcription</keyword>
<feature type="modified residue" description="4-aspartylphosphate" evidence="7">
    <location>
        <position position="53"/>
    </location>
</feature>
<dbReference type="CDD" id="cd19935">
    <property type="entry name" value="REC_OmpR_CusR-like"/>
    <property type="match status" value="1"/>
</dbReference>
<dbReference type="Gene3D" id="3.40.50.2300">
    <property type="match status" value="1"/>
</dbReference>
<dbReference type="SMART" id="SM00862">
    <property type="entry name" value="Trans_reg_C"/>
    <property type="match status" value="1"/>
</dbReference>
<feature type="domain" description="Response regulatory" evidence="9">
    <location>
        <begin position="4"/>
        <end position="118"/>
    </location>
</feature>
<protein>
    <submittedName>
        <fullName evidence="11">Response regulator MprA</fullName>
    </submittedName>
</protein>
<dbReference type="GO" id="GO:0000156">
    <property type="term" value="F:phosphorelay response regulator activity"/>
    <property type="evidence" value="ECO:0007669"/>
    <property type="project" value="TreeGrafter"/>
</dbReference>
<feature type="DNA-binding region" description="OmpR/PhoB-type" evidence="8">
    <location>
        <begin position="125"/>
        <end position="223"/>
    </location>
</feature>
<dbReference type="OrthoDB" id="9812490at2"/>
<dbReference type="GO" id="GO:0005829">
    <property type="term" value="C:cytosol"/>
    <property type="evidence" value="ECO:0007669"/>
    <property type="project" value="TreeGrafter"/>
</dbReference>
<keyword evidence="12" id="KW-1185">Reference proteome</keyword>
<dbReference type="InterPro" id="IPR001789">
    <property type="entry name" value="Sig_transdc_resp-reg_receiver"/>
</dbReference>
<dbReference type="AlphaFoldDB" id="A0A0M2HHJ0"/>
<dbReference type="PATRIC" id="fig|69370.6.peg.1183"/>
<dbReference type="PROSITE" id="PS51755">
    <property type="entry name" value="OMPR_PHOB"/>
    <property type="match status" value="1"/>
</dbReference>
<dbReference type="InterPro" id="IPR011006">
    <property type="entry name" value="CheY-like_superfamily"/>
</dbReference>
<name>A0A0M2HHJ0_MICTR</name>
<dbReference type="PANTHER" id="PTHR48111">
    <property type="entry name" value="REGULATOR OF RPOS"/>
    <property type="match status" value="1"/>
</dbReference>
<dbReference type="GO" id="GO:0006355">
    <property type="term" value="P:regulation of DNA-templated transcription"/>
    <property type="evidence" value="ECO:0007669"/>
    <property type="project" value="InterPro"/>
</dbReference>
<evidence type="ECO:0000256" key="4">
    <source>
        <dbReference type="ARBA" id="ARBA00023015"/>
    </source>
</evidence>
<gene>
    <name evidence="11" type="primary">mprA</name>
    <name evidence="11" type="ORF">RS82_01151</name>
</gene>
<feature type="domain" description="OmpR/PhoB-type" evidence="10">
    <location>
        <begin position="125"/>
        <end position="223"/>
    </location>
</feature>
<evidence type="ECO:0000256" key="5">
    <source>
        <dbReference type="ARBA" id="ARBA00023125"/>
    </source>
</evidence>
<dbReference type="PROSITE" id="PS50110">
    <property type="entry name" value="RESPONSE_REGULATORY"/>
    <property type="match status" value="1"/>
</dbReference>
<evidence type="ECO:0000256" key="1">
    <source>
        <dbReference type="ARBA" id="ARBA00004496"/>
    </source>
</evidence>
<reference evidence="11 12" key="1">
    <citation type="submission" date="2015-02" db="EMBL/GenBank/DDBJ databases">
        <title>Draft genome sequences of ten Microbacterium spp. with emphasis on heavy metal contaminated environments.</title>
        <authorList>
            <person name="Corretto E."/>
        </authorList>
    </citation>
    <scope>NUCLEOTIDE SEQUENCE [LARGE SCALE GENOMIC DNA]</scope>
    <source>
        <strain evidence="11 12">DSM 8608</strain>
    </source>
</reference>
<dbReference type="CDD" id="cd00383">
    <property type="entry name" value="trans_reg_C"/>
    <property type="match status" value="1"/>
</dbReference>
<evidence type="ECO:0000256" key="6">
    <source>
        <dbReference type="ARBA" id="ARBA00023163"/>
    </source>
</evidence>
<dbReference type="PANTHER" id="PTHR48111:SF22">
    <property type="entry name" value="REGULATOR OF RPOS"/>
    <property type="match status" value="1"/>
</dbReference>
<organism evidence="11 12">
    <name type="scientific">Microbacterium trichothecenolyticum</name>
    <name type="common">Aureobacterium trichothecenolyticum</name>
    <dbReference type="NCBI Taxonomy" id="69370"/>
    <lineage>
        <taxon>Bacteria</taxon>
        <taxon>Bacillati</taxon>
        <taxon>Actinomycetota</taxon>
        <taxon>Actinomycetes</taxon>
        <taxon>Micrococcales</taxon>
        <taxon>Microbacteriaceae</taxon>
        <taxon>Microbacterium</taxon>
    </lineage>
</organism>
<dbReference type="InterPro" id="IPR001867">
    <property type="entry name" value="OmpR/PhoB-type_DNA-bd"/>
</dbReference>
<dbReference type="SMART" id="SM00448">
    <property type="entry name" value="REC"/>
    <property type="match status" value="1"/>
</dbReference>
<dbReference type="SUPFAM" id="SSF46894">
    <property type="entry name" value="C-terminal effector domain of the bipartite response regulators"/>
    <property type="match status" value="1"/>
</dbReference>
<dbReference type="InterPro" id="IPR039420">
    <property type="entry name" value="WalR-like"/>
</dbReference>
<accession>A0A0M2HHJ0</accession>
<dbReference type="Gene3D" id="6.10.250.690">
    <property type="match status" value="1"/>
</dbReference>
<keyword evidence="5 8" id="KW-0238">DNA-binding</keyword>
<sequence>MALRILTVEDEPEMADLLARGLRSEGYSVDVADNGIDALTLAKDGNYDIAVLDVMLPGMTGIEVCRWLRRQNDGLAIILLTARDAVDDRVAGLDAGADDYLTKPFEFAELAARLRALRRRDAIGTARLDIGGLQIDMLRHEISAGGRELRLSRTEFDLLRLLAVNSGQVMPRAEILDSIWGSASYIDANIVDQYVSYVRRKLDAVGAPVRIATTRGVGYELVATGS</sequence>
<proteinExistence type="predicted"/>
<keyword evidence="4" id="KW-0805">Transcription regulation</keyword>
<evidence type="ECO:0000256" key="8">
    <source>
        <dbReference type="PROSITE-ProRule" id="PRU01091"/>
    </source>
</evidence>
<dbReference type="Gene3D" id="1.10.10.10">
    <property type="entry name" value="Winged helix-like DNA-binding domain superfamily/Winged helix DNA-binding domain"/>
    <property type="match status" value="1"/>
</dbReference>
<dbReference type="InterPro" id="IPR016032">
    <property type="entry name" value="Sig_transdc_resp-reg_C-effctor"/>
</dbReference>
<keyword evidence="2 7" id="KW-0597">Phosphoprotein</keyword>
<dbReference type="SUPFAM" id="SSF52172">
    <property type="entry name" value="CheY-like"/>
    <property type="match status" value="1"/>
</dbReference>
<evidence type="ECO:0000256" key="2">
    <source>
        <dbReference type="ARBA" id="ARBA00022553"/>
    </source>
</evidence>
<evidence type="ECO:0000256" key="3">
    <source>
        <dbReference type="ARBA" id="ARBA00023012"/>
    </source>
</evidence>
<dbReference type="Proteomes" id="UP000034098">
    <property type="component" value="Unassembled WGS sequence"/>
</dbReference>
<evidence type="ECO:0000256" key="7">
    <source>
        <dbReference type="PROSITE-ProRule" id="PRU00169"/>
    </source>
</evidence>